<evidence type="ECO:0000256" key="1">
    <source>
        <dbReference type="SAM" id="MobiDB-lite"/>
    </source>
</evidence>
<accession>A0A9P9WXB1</accession>
<feature type="compositionally biased region" description="Polar residues" evidence="1">
    <location>
        <begin position="441"/>
        <end position="456"/>
    </location>
</feature>
<keyword evidence="2" id="KW-0472">Membrane</keyword>
<organism evidence="3 4">
    <name type="scientific">Neoarthrinium moseri</name>
    <dbReference type="NCBI Taxonomy" id="1658444"/>
    <lineage>
        <taxon>Eukaryota</taxon>
        <taxon>Fungi</taxon>
        <taxon>Dikarya</taxon>
        <taxon>Ascomycota</taxon>
        <taxon>Pezizomycotina</taxon>
        <taxon>Sordariomycetes</taxon>
        <taxon>Xylariomycetidae</taxon>
        <taxon>Amphisphaeriales</taxon>
        <taxon>Apiosporaceae</taxon>
        <taxon>Neoarthrinium</taxon>
    </lineage>
</organism>
<name>A0A9P9WXB1_9PEZI</name>
<keyword evidence="4" id="KW-1185">Reference proteome</keyword>
<keyword evidence="2" id="KW-0812">Transmembrane</keyword>
<dbReference type="EMBL" id="JAFIMR010000002">
    <property type="protein sequence ID" value="KAI1880729.1"/>
    <property type="molecule type" value="Genomic_DNA"/>
</dbReference>
<reference evidence="3" key="1">
    <citation type="submission" date="2021-03" db="EMBL/GenBank/DDBJ databases">
        <title>Revisited historic fungal species revealed as producer of novel bioactive compounds through whole genome sequencing and comparative genomics.</title>
        <authorList>
            <person name="Vignolle G.A."/>
            <person name="Hochenegger N."/>
            <person name="Mach R.L."/>
            <person name="Mach-Aigner A.R."/>
            <person name="Javad Rahimi M."/>
            <person name="Salim K.A."/>
            <person name="Chan C.M."/>
            <person name="Lim L.B.L."/>
            <person name="Cai F."/>
            <person name="Druzhinina I.S."/>
            <person name="U'Ren J.M."/>
            <person name="Derntl C."/>
        </authorList>
    </citation>
    <scope>NUCLEOTIDE SEQUENCE</scope>
    <source>
        <strain evidence="3">TUCIM 5799</strain>
    </source>
</reference>
<gene>
    <name evidence="3" type="ORF">JX265_000969</name>
</gene>
<keyword evidence="2" id="KW-1133">Transmembrane helix</keyword>
<feature type="compositionally biased region" description="Polar residues" evidence="1">
    <location>
        <begin position="621"/>
        <end position="641"/>
    </location>
</feature>
<dbReference type="GO" id="GO:0005886">
    <property type="term" value="C:plasma membrane"/>
    <property type="evidence" value="ECO:0007669"/>
    <property type="project" value="InterPro"/>
</dbReference>
<evidence type="ECO:0008006" key="5">
    <source>
        <dbReference type="Google" id="ProtNLM"/>
    </source>
</evidence>
<dbReference type="InterPro" id="IPR031606">
    <property type="entry name" value="Kch1/2"/>
</dbReference>
<dbReference type="GO" id="GO:0015079">
    <property type="term" value="F:potassium ion transmembrane transporter activity"/>
    <property type="evidence" value="ECO:0007669"/>
    <property type="project" value="InterPro"/>
</dbReference>
<feature type="transmembrane region" description="Helical" evidence="2">
    <location>
        <begin position="34"/>
        <end position="64"/>
    </location>
</feature>
<feature type="compositionally biased region" description="Polar residues" evidence="1">
    <location>
        <begin position="569"/>
        <end position="579"/>
    </location>
</feature>
<evidence type="ECO:0000313" key="3">
    <source>
        <dbReference type="EMBL" id="KAI1880729.1"/>
    </source>
</evidence>
<feature type="compositionally biased region" description="Polar residues" evidence="1">
    <location>
        <begin position="373"/>
        <end position="386"/>
    </location>
</feature>
<feature type="transmembrane region" description="Helical" evidence="2">
    <location>
        <begin position="84"/>
        <end position="102"/>
    </location>
</feature>
<protein>
    <recommendedName>
        <fullName evidence="5">Pheromone-regulated membrane protein</fullName>
    </recommendedName>
</protein>
<feature type="transmembrane region" description="Helical" evidence="2">
    <location>
        <begin position="229"/>
        <end position="257"/>
    </location>
</feature>
<dbReference type="OrthoDB" id="2128042at2759"/>
<sequence length="690" mass="75364">MGCGGRKKTFEVRPEQKWDYISLKDFKSNSGFTVAAYVYVYISILISIAVYGVDSFTAVSLLVFGQWTSSIEPSQLISFDVSKWIFSICIIASFINLAFEHVRAWRVMSRGSVAESYLDTLAVRLESTRMGKGQGWRRFLVFAELTKSKKGAEYVALFTYFSFQSWIRVIFCSGPRQFVNALTLYAVFTSELIPTEGGSADKTIMNFFEKIGSLANENYQQAVVLSGMLFTLVIWVISALSLLMAALFYVFFLWHYIPRQDGGLSGYCERKINKRLMKVVSAKVNKAIAKEEQQRMKAEMKAAKRAGEKPPLRQQATLPTLPNVGLKKDDSLPEMPMLSRTETMATLPQYTSRPGTPNGFEMTSMDQKRPLPSRTNTLASQSSYSSRAPLMGGAASMGRSTSPVPTLPQVDLNNYPPVRPGTAQSNRTFGGPAPSLHRIATGNSSNFGLPQTQTPGPYSPDGLPAMPAPARSPTAGSMDGYGNRPMPRPMNQFGSRPGPQGPPGPQNRPMYDDGMGSRASPAPSAYSNRGPPMQFDDGMGGRSSPAPTAFSSRGPPMQFDDGMGGRSSPAPSVFSNRGPPTQPMFDDGMGGRSSPAPSTYSNRGPPRNGPMYNGPAYSPMRSATNPVASPNMPQFPPQRNMTAPPMPSRQDDFISRPGTASSQRTMPMPRTGPGYGYNNDVESQRGPPRW</sequence>
<comment type="caution">
    <text evidence="3">The sequence shown here is derived from an EMBL/GenBank/DDBJ whole genome shotgun (WGS) entry which is preliminary data.</text>
</comment>
<evidence type="ECO:0000313" key="4">
    <source>
        <dbReference type="Proteomes" id="UP000829685"/>
    </source>
</evidence>
<proteinExistence type="predicted"/>
<dbReference type="Proteomes" id="UP000829685">
    <property type="component" value="Unassembled WGS sequence"/>
</dbReference>
<dbReference type="PANTHER" id="PTHR36424">
    <property type="entry name" value="PHEROMONE-REGULATED MEMBRANE PROTEIN 6"/>
    <property type="match status" value="1"/>
</dbReference>
<feature type="region of interest" description="Disordered" evidence="1">
    <location>
        <begin position="348"/>
        <end position="690"/>
    </location>
</feature>
<dbReference type="PANTHER" id="PTHR36424:SF1">
    <property type="entry name" value="LOW AFFINITY K(+) TRANSPORTER 1-RELATED"/>
    <property type="match status" value="1"/>
</dbReference>
<dbReference type="AlphaFoldDB" id="A0A9P9WXB1"/>
<evidence type="ECO:0000256" key="2">
    <source>
        <dbReference type="SAM" id="Phobius"/>
    </source>
</evidence>
<dbReference type="Pfam" id="PF16944">
    <property type="entry name" value="KCH"/>
    <property type="match status" value="1"/>
</dbReference>